<proteinExistence type="predicted"/>
<feature type="domain" description="ArnR1-like winged helix-turn-helix" evidence="1">
    <location>
        <begin position="8"/>
        <end position="68"/>
    </location>
</feature>
<dbReference type="Proteomes" id="UP000297053">
    <property type="component" value="Chromosome"/>
</dbReference>
<dbReference type="AlphaFoldDB" id="A0A4D6KQF7"/>
<dbReference type="EMBL" id="CP039375">
    <property type="protein sequence ID" value="QCD67056.1"/>
    <property type="molecule type" value="Genomic_DNA"/>
</dbReference>
<reference evidence="2 3" key="2">
    <citation type="submission" date="2019-04" db="EMBL/GenBank/DDBJ databases">
        <authorList>
            <person name="Yang S."/>
            <person name="Wei W."/>
        </authorList>
    </citation>
    <scope>NUCLEOTIDE SEQUENCE [LARGE SCALE GENOMIC DNA]</scope>
    <source>
        <strain evidence="3">ZP60</strain>
    </source>
</reference>
<dbReference type="InterPro" id="IPR038723">
    <property type="entry name" value="ArnR1-like_HTH"/>
</dbReference>
<dbReference type="Gene3D" id="1.10.10.10">
    <property type="entry name" value="Winged helix-like DNA-binding domain superfamily/Winged helix DNA-binding domain"/>
    <property type="match status" value="1"/>
</dbReference>
<dbReference type="InterPro" id="IPR036388">
    <property type="entry name" value="WH-like_DNA-bd_sf"/>
</dbReference>
<evidence type="ECO:0000313" key="2">
    <source>
        <dbReference type="EMBL" id="QCD67056.1"/>
    </source>
</evidence>
<dbReference type="InterPro" id="IPR036390">
    <property type="entry name" value="WH_DNA-bd_sf"/>
</dbReference>
<sequence>MEPNDGDILATLSRTGPEYGPVIAYQLGMDNTQFERYCERLAANGVLERVSEEPLYRLTARGQQLVDRSPESARDRLPVE</sequence>
<dbReference type="SUPFAM" id="SSF46785">
    <property type="entry name" value="Winged helix' DNA-binding domain"/>
    <property type="match status" value="1"/>
</dbReference>
<accession>A0A4D6KQF7</accession>
<evidence type="ECO:0000259" key="1">
    <source>
        <dbReference type="Pfam" id="PF14947"/>
    </source>
</evidence>
<reference evidence="2 3" key="1">
    <citation type="submission" date="2019-04" db="EMBL/GenBank/DDBJ databases">
        <title>Complete genome sequence of Arthrobacter sp. ZXY-2 associated with effective atrazine degradation and salt adaptation.</title>
        <authorList>
            <person name="Zhao X."/>
        </authorList>
    </citation>
    <scope>NUCLEOTIDE SEQUENCE [LARGE SCALE GENOMIC DNA]</scope>
    <source>
        <strain evidence="3">ZP60</strain>
    </source>
</reference>
<evidence type="ECO:0000313" key="3">
    <source>
        <dbReference type="Proteomes" id="UP000297053"/>
    </source>
</evidence>
<protein>
    <recommendedName>
        <fullName evidence="1">ArnR1-like winged helix-turn-helix domain-containing protein</fullName>
    </recommendedName>
</protein>
<dbReference type="Pfam" id="PF14947">
    <property type="entry name" value="HTH_45"/>
    <property type="match status" value="1"/>
</dbReference>
<dbReference type="KEGG" id="halz:E5139_01265"/>
<gene>
    <name evidence="2" type="ORF">E5139_01265</name>
</gene>
<organism evidence="2 3">
    <name type="scientific">Halomicrobium mukohataei</name>
    <dbReference type="NCBI Taxonomy" id="57705"/>
    <lineage>
        <taxon>Archaea</taxon>
        <taxon>Methanobacteriati</taxon>
        <taxon>Methanobacteriota</taxon>
        <taxon>Stenosarchaea group</taxon>
        <taxon>Halobacteria</taxon>
        <taxon>Halobacteriales</taxon>
        <taxon>Haloarculaceae</taxon>
        <taxon>Halomicrobium</taxon>
    </lineage>
</organism>
<name>A0A4D6KQF7_9EURY</name>